<protein>
    <recommendedName>
        <fullName evidence="4">Lipoprotein</fullName>
    </recommendedName>
</protein>
<name>J5KI63_9GAMM</name>
<reference evidence="2 3" key="1">
    <citation type="journal article" date="2012" name="ISME J.">
        <title>Genomic insights to SAR86, an abundant and uncultivated marine bacterial lineage.</title>
        <authorList>
            <person name="Dupont C.L."/>
            <person name="Rusch D.B."/>
            <person name="Yooseph S."/>
            <person name="Lombardo M.J."/>
            <person name="Richter R.A."/>
            <person name="Valas R."/>
            <person name="Novotny M."/>
            <person name="Yee-Greenbaum J."/>
            <person name="Selengut J.D."/>
            <person name="Haft D.H."/>
            <person name="Halpern A.L."/>
            <person name="Lasken R.S."/>
            <person name="Nealson K."/>
            <person name="Friedman R."/>
            <person name="Venter J.C."/>
        </authorList>
    </citation>
    <scope>NUCLEOTIDE SEQUENCE [LARGE SCALE GENOMIC DNA]</scope>
</reference>
<organism evidence="2 3">
    <name type="scientific">SAR86 cluster bacterium SAR86B</name>
    <dbReference type="NCBI Taxonomy" id="1123867"/>
    <lineage>
        <taxon>Bacteria</taxon>
        <taxon>Pseudomonadati</taxon>
        <taxon>Pseudomonadota</taxon>
        <taxon>Gammaproteobacteria</taxon>
        <taxon>SAR86 cluster</taxon>
    </lineage>
</organism>
<dbReference type="HOGENOM" id="CLU_1703011_0_0_6"/>
<evidence type="ECO:0000313" key="2">
    <source>
        <dbReference type="EMBL" id="EJP72546.1"/>
    </source>
</evidence>
<sequence>MFNFNSILSVVATLIMLISCSSIDATNKKPNNISYFHIVNTPAYITIDSEFNEADAIQDSNLCFDEGLRDGKFKSNILKGTGGFFGVGYLIVAADLATSGGVLSSIFVPYALGASAVGFVVYASSDRAEEFTAYSSAEACLEQMGYEVVFFLEE</sequence>
<gene>
    <name evidence="2" type="ORF">NT02SARS_1106</name>
</gene>
<dbReference type="EMBL" id="JH611190">
    <property type="protein sequence ID" value="EJP72546.1"/>
    <property type="molecule type" value="Genomic_DNA"/>
</dbReference>
<feature type="chain" id="PRO_5003784070" description="Lipoprotein" evidence="1">
    <location>
        <begin position="25"/>
        <end position="154"/>
    </location>
</feature>
<dbReference type="Proteomes" id="UP000010116">
    <property type="component" value="Unassembled WGS sequence"/>
</dbReference>
<proteinExistence type="predicted"/>
<dbReference type="AlphaFoldDB" id="J5KI63"/>
<evidence type="ECO:0000256" key="1">
    <source>
        <dbReference type="SAM" id="SignalP"/>
    </source>
</evidence>
<evidence type="ECO:0008006" key="4">
    <source>
        <dbReference type="Google" id="ProtNLM"/>
    </source>
</evidence>
<keyword evidence="1" id="KW-0732">Signal</keyword>
<feature type="signal peptide" evidence="1">
    <location>
        <begin position="1"/>
        <end position="24"/>
    </location>
</feature>
<accession>J5KI63</accession>
<evidence type="ECO:0000313" key="3">
    <source>
        <dbReference type="Proteomes" id="UP000010116"/>
    </source>
</evidence>